<dbReference type="InterPro" id="IPR036465">
    <property type="entry name" value="vWFA_dom_sf"/>
</dbReference>
<evidence type="ECO:0000256" key="7">
    <source>
        <dbReference type="ARBA" id="ARBA00023037"/>
    </source>
</evidence>
<dbReference type="GO" id="GO:0007229">
    <property type="term" value="P:integrin-mediated signaling pathway"/>
    <property type="evidence" value="ECO:0007669"/>
    <property type="project" value="UniProtKB-KW"/>
</dbReference>
<dbReference type="Gene3D" id="2.130.10.130">
    <property type="entry name" value="Integrin alpha, N-terminal"/>
    <property type="match status" value="1"/>
</dbReference>
<keyword evidence="4" id="KW-0677">Repeat</keyword>
<dbReference type="GO" id="GO:0098609">
    <property type="term" value="P:cell-cell adhesion"/>
    <property type="evidence" value="ECO:0007669"/>
    <property type="project" value="TreeGrafter"/>
</dbReference>
<keyword evidence="7 13" id="KW-0401">Integrin</keyword>
<keyword evidence="9" id="KW-1015">Disulfide bond</keyword>
<dbReference type="SUPFAM" id="SSF69179">
    <property type="entry name" value="Integrin domains"/>
    <property type="match status" value="2"/>
</dbReference>
<comment type="caution">
    <text evidence="15">The sequence shown here is derived from an EMBL/GenBank/DDBJ whole genome shotgun (WGS) entry which is preliminary data.</text>
</comment>
<evidence type="ECO:0000256" key="4">
    <source>
        <dbReference type="ARBA" id="ARBA00022737"/>
    </source>
</evidence>
<evidence type="ECO:0000256" key="8">
    <source>
        <dbReference type="ARBA" id="ARBA00023136"/>
    </source>
</evidence>
<evidence type="ECO:0000256" key="12">
    <source>
        <dbReference type="PROSITE-ProRule" id="PRU00803"/>
    </source>
</evidence>
<dbReference type="PROSITE" id="PS51470">
    <property type="entry name" value="FG_GAP"/>
    <property type="match status" value="3"/>
</dbReference>
<evidence type="ECO:0000256" key="5">
    <source>
        <dbReference type="ARBA" id="ARBA00022889"/>
    </source>
</evidence>
<dbReference type="Pfam" id="PF20805">
    <property type="entry name" value="Integrin_A_Ig_2"/>
    <property type="match status" value="1"/>
</dbReference>
<dbReference type="CDD" id="cd01469">
    <property type="entry name" value="vWA_integrins_alpha_subunit"/>
    <property type="match status" value="1"/>
</dbReference>
<dbReference type="InterPro" id="IPR048285">
    <property type="entry name" value="Integrin_alpha_Ig-like_2"/>
</dbReference>
<dbReference type="Proteomes" id="UP000556200">
    <property type="component" value="Unassembled WGS sequence"/>
</dbReference>
<dbReference type="InterPro" id="IPR013649">
    <property type="entry name" value="Integrin_alpha_Ig-like_1"/>
</dbReference>
<dbReference type="GO" id="GO:0005178">
    <property type="term" value="F:integrin binding"/>
    <property type="evidence" value="ECO:0007669"/>
    <property type="project" value="TreeGrafter"/>
</dbReference>
<keyword evidence="3" id="KW-0812">Transmembrane</keyword>
<comment type="subcellular location">
    <subcellularLocation>
        <location evidence="1 13">Membrane</location>
        <topology evidence="1 13">Single-pass type I membrane protein</topology>
    </subcellularLocation>
</comment>
<dbReference type="InterPro" id="IPR032695">
    <property type="entry name" value="Integrin_dom_sf"/>
</dbReference>
<feature type="repeat" description="FG-GAP" evidence="12">
    <location>
        <begin position="441"/>
        <end position="499"/>
    </location>
</feature>
<dbReference type="GO" id="GO:0033627">
    <property type="term" value="P:cell adhesion mediated by integrin"/>
    <property type="evidence" value="ECO:0007669"/>
    <property type="project" value="TreeGrafter"/>
</dbReference>
<feature type="non-terminal residue" evidence="15">
    <location>
        <position position="1"/>
    </location>
</feature>
<keyword evidence="8" id="KW-0472">Membrane</keyword>
<evidence type="ECO:0000256" key="6">
    <source>
        <dbReference type="ARBA" id="ARBA00022989"/>
    </source>
</evidence>
<dbReference type="SMART" id="SM00191">
    <property type="entry name" value="Int_alpha"/>
    <property type="match status" value="4"/>
</dbReference>
<evidence type="ECO:0000313" key="16">
    <source>
        <dbReference type="Proteomes" id="UP000556200"/>
    </source>
</evidence>
<keyword evidence="16" id="KW-1185">Reference proteome</keyword>
<gene>
    <name evidence="15" type="primary">Itga10</name>
    <name evidence="15" type="ORF">NEOCIN_R14951</name>
</gene>
<organism evidence="15 16">
    <name type="scientific">Neopipo cinnamomea</name>
    <dbReference type="NCBI Taxonomy" id="456388"/>
    <lineage>
        <taxon>Eukaryota</taxon>
        <taxon>Metazoa</taxon>
        <taxon>Chordata</taxon>
        <taxon>Craniata</taxon>
        <taxon>Vertebrata</taxon>
        <taxon>Euteleostomi</taxon>
        <taxon>Archelosauria</taxon>
        <taxon>Archosauria</taxon>
        <taxon>Dinosauria</taxon>
        <taxon>Saurischia</taxon>
        <taxon>Theropoda</taxon>
        <taxon>Coelurosauria</taxon>
        <taxon>Aves</taxon>
        <taxon>Neognathae</taxon>
        <taxon>Neoaves</taxon>
        <taxon>Telluraves</taxon>
        <taxon>Australaves</taxon>
        <taxon>Passeriformes</taxon>
        <taxon>Tyrannidae</taxon>
        <taxon>Neopipo</taxon>
    </lineage>
</organism>
<evidence type="ECO:0000256" key="13">
    <source>
        <dbReference type="RuleBase" id="RU003762"/>
    </source>
</evidence>
<keyword evidence="5 13" id="KW-0130">Cell adhesion</keyword>
<dbReference type="InterPro" id="IPR002035">
    <property type="entry name" value="VWF_A"/>
</dbReference>
<reference evidence="15 16" key="1">
    <citation type="submission" date="2019-09" db="EMBL/GenBank/DDBJ databases">
        <title>Bird 10,000 Genomes (B10K) Project - Family phase.</title>
        <authorList>
            <person name="Zhang G."/>
        </authorList>
    </citation>
    <scope>NUCLEOTIDE SEQUENCE [LARGE SCALE GENOMIC DNA]</scope>
    <source>
        <strain evidence="15">B10K-DU-004-15</strain>
        <tissue evidence="15">Mixed tissue sample</tissue>
    </source>
</reference>
<evidence type="ECO:0000256" key="3">
    <source>
        <dbReference type="ARBA" id="ARBA00022692"/>
    </source>
</evidence>
<dbReference type="Gene3D" id="3.40.50.410">
    <property type="entry name" value="von Willebrand factor, type A domain"/>
    <property type="match status" value="1"/>
</dbReference>
<evidence type="ECO:0000256" key="11">
    <source>
        <dbReference type="ARBA" id="ARBA00023180"/>
    </source>
</evidence>
<sequence>QACAPLWSQECGTSVFSSGRCVRLDEELRPVGTVAPTAQREWGWGWGDVLGRAVRCHPKVSPCPLPGCSTYMDIVLVLDGSNSIYPWEEVQEFLGNILGRFFIGPGQTQVGVLQYGEQVVQEWALGEHPTAQSLLEAARNLTRQEGRETRTAMAIRQACSESFSAERGGRSGAARLLLVVTDGESHDGEELPAALAECDRRNITRYAIAVLGHYLRRQQDPEDFIREIKFIASDPDEKYFFNVTDEAALNDIVDALGDRIFSLEGTREDNESAFELEMSQIGFSIHLLEDGILFGMVGAYDWEGGVLEESGRGRIVPPREAFQEEFPLELKNHAAYLGYSVSSLRLPGGRRLLVAGAPRFQHKGKVILFQLDPAGTVTVAQTLMGEQIGSYFGSEVLALDLEGDGATDLLLVAAPTYLGGQSREAGKVYLYRVGQGRLSPAGSLHPEARPQDSRFGSALGAVPDLSQDGLAGVAVGAPLEDGHRGALYVFHGAPGTVVPQHKQVRRRWRDWEGPGGTGRDRNARSQRIEAAALGWSLRYFGISVDGRMDMDGDGLVDVAVGAQGAAVVLRSRRIVRVSVGVSVEPGAISVTRRNCQRGGSGAVCLRARICFRAGTRSRSSGDVDVDLRYNVSLEERIPGSRAAFDSGTRRLLQRRVELPLGRQSCVRVPFHVLDTSDYLRPLGLSLAWALDGAAGPVLDEASPTTLRKLIPFFKDCGEDDECVADLVLRASADIAGSRYPRCVPSPHTHPPPVGIPGIRCDPTDGRQSPHVLRKGRRRMLVRVELENREENAYNASLWLQLPGNLHFSSLVLQDPGSVKLECSALGGHRRRCSVGYPVFRSQAKV</sequence>
<dbReference type="SMART" id="SM00327">
    <property type="entry name" value="VWA"/>
    <property type="match status" value="1"/>
</dbReference>
<evidence type="ECO:0000259" key="14">
    <source>
        <dbReference type="PROSITE" id="PS50234"/>
    </source>
</evidence>
<dbReference type="SUPFAM" id="SSF53300">
    <property type="entry name" value="vWA-like"/>
    <property type="match status" value="1"/>
</dbReference>
<evidence type="ECO:0000256" key="2">
    <source>
        <dbReference type="ARBA" id="ARBA00008054"/>
    </source>
</evidence>
<evidence type="ECO:0000256" key="10">
    <source>
        <dbReference type="ARBA" id="ARBA00023170"/>
    </source>
</evidence>
<dbReference type="AlphaFoldDB" id="A0A7K4RFV2"/>
<evidence type="ECO:0000313" key="15">
    <source>
        <dbReference type="EMBL" id="NWQ71732.1"/>
    </source>
</evidence>
<dbReference type="PROSITE" id="PS50234">
    <property type="entry name" value="VWFA"/>
    <property type="match status" value="1"/>
</dbReference>
<dbReference type="SUPFAM" id="SSF69318">
    <property type="entry name" value="Integrin alpha N-terminal domain"/>
    <property type="match status" value="1"/>
</dbReference>
<keyword evidence="10 13" id="KW-0675">Receptor</keyword>
<comment type="similarity">
    <text evidence="2 13">Belongs to the integrin alpha chain family.</text>
</comment>
<keyword evidence="11" id="KW-0325">Glycoprotein</keyword>
<accession>A0A7K4RFV2</accession>
<dbReference type="InterPro" id="IPR013519">
    <property type="entry name" value="Int_alpha_beta-p"/>
</dbReference>
<dbReference type="GO" id="GO:0007160">
    <property type="term" value="P:cell-matrix adhesion"/>
    <property type="evidence" value="ECO:0007669"/>
    <property type="project" value="TreeGrafter"/>
</dbReference>
<dbReference type="PRINTS" id="PR01185">
    <property type="entry name" value="INTEGRINA"/>
</dbReference>
<keyword evidence="6" id="KW-1133">Transmembrane helix</keyword>
<dbReference type="EMBL" id="VYZA01002739">
    <property type="protein sequence ID" value="NWQ71732.1"/>
    <property type="molecule type" value="Genomic_DNA"/>
</dbReference>
<dbReference type="Gene3D" id="2.60.40.1460">
    <property type="entry name" value="Integrin domains. Chain A, domain 2"/>
    <property type="match status" value="1"/>
</dbReference>
<proteinExistence type="inferred from homology"/>
<feature type="non-terminal residue" evidence="15">
    <location>
        <position position="845"/>
    </location>
</feature>
<evidence type="ECO:0000256" key="1">
    <source>
        <dbReference type="ARBA" id="ARBA00004479"/>
    </source>
</evidence>
<feature type="repeat" description="FG-GAP" evidence="12">
    <location>
        <begin position="526"/>
        <end position="586"/>
    </location>
</feature>
<feature type="repeat" description="FG-GAP" evidence="12">
    <location>
        <begin position="378"/>
        <end position="440"/>
    </location>
</feature>
<dbReference type="FunFam" id="3.40.50.410:FF:000012">
    <property type="entry name" value="Integrin, alpha 10"/>
    <property type="match status" value="1"/>
</dbReference>
<dbReference type="GO" id="GO:0009897">
    <property type="term" value="C:external side of plasma membrane"/>
    <property type="evidence" value="ECO:0007669"/>
    <property type="project" value="TreeGrafter"/>
</dbReference>
<evidence type="ECO:0000256" key="9">
    <source>
        <dbReference type="ARBA" id="ARBA00023157"/>
    </source>
</evidence>
<dbReference type="Pfam" id="PF00092">
    <property type="entry name" value="VWA"/>
    <property type="match status" value="1"/>
</dbReference>
<protein>
    <submittedName>
        <fullName evidence="15">ITA10 protein</fullName>
    </submittedName>
</protein>
<dbReference type="GO" id="GO:0008305">
    <property type="term" value="C:integrin complex"/>
    <property type="evidence" value="ECO:0007669"/>
    <property type="project" value="InterPro"/>
</dbReference>
<dbReference type="Pfam" id="PF08441">
    <property type="entry name" value="Integrin_A_Ig_1"/>
    <property type="match status" value="1"/>
</dbReference>
<name>A0A7K4RFV2_9TYRA</name>
<dbReference type="InterPro" id="IPR000413">
    <property type="entry name" value="Integrin_alpha"/>
</dbReference>
<dbReference type="PRINTS" id="PR00453">
    <property type="entry name" value="VWFADOMAIN"/>
</dbReference>
<dbReference type="InterPro" id="IPR028994">
    <property type="entry name" value="Integrin_alpha_N"/>
</dbReference>
<dbReference type="PANTHER" id="PTHR23220:SF26">
    <property type="entry name" value="INTEGRIN ALPHA-10"/>
    <property type="match status" value="1"/>
</dbReference>
<feature type="domain" description="VWFA" evidence="14">
    <location>
        <begin position="73"/>
        <end position="256"/>
    </location>
</feature>
<dbReference type="Gene3D" id="2.60.40.1510">
    <property type="entry name" value="ntegrin, alpha v. Chain A, domain 3"/>
    <property type="match status" value="1"/>
</dbReference>
<dbReference type="PANTHER" id="PTHR23220">
    <property type="entry name" value="INTEGRIN ALPHA"/>
    <property type="match status" value="1"/>
</dbReference>